<dbReference type="PROSITE" id="PS51436">
    <property type="entry name" value="POTYVIRUS_NIA_PRO"/>
    <property type="match status" value="1"/>
</dbReference>
<dbReference type="InterPro" id="IPR002540">
    <property type="entry name" value="Pept_S30_P1_potyvir"/>
</dbReference>
<dbReference type="GeneID" id="80543151"/>
<dbReference type="GO" id="GO:0052170">
    <property type="term" value="P:symbiont-mediated suppression of host innate immune response"/>
    <property type="evidence" value="ECO:0007669"/>
    <property type="project" value="UniProtKB-KW"/>
</dbReference>
<evidence type="ECO:0000256" key="25">
    <source>
        <dbReference type="ARBA" id="ARBA00029422"/>
    </source>
</evidence>
<name>A0A8E7NG60_9POTV</name>
<protein>
    <recommendedName>
        <fullName evidence="5">Genome polyprotein</fullName>
    </recommendedName>
</protein>
<dbReference type="InterPro" id="IPR013648">
    <property type="entry name" value="PP_Potyviridae"/>
</dbReference>
<keyword evidence="19" id="KW-0788">Thiol protease</keyword>
<dbReference type="KEGG" id="vg:80543151"/>
<evidence type="ECO:0000256" key="18">
    <source>
        <dbReference type="ARBA" id="ARBA00022806"/>
    </source>
</evidence>
<dbReference type="EMBL" id="MT533611">
    <property type="protein sequence ID" value="QVY19272.1"/>
    <property type="molecule type" value="Genomic_RNA"/>
</dbReference>
<reference evidence="37" key="1">
    <citation type="submission" date="2020-05" db="EMBL/GenBank/DDBJ databases">
        <title>Novel viruses associated with indigenous members of the Amaryllidaceae family in South Africa.</title>
        <authorList>
            <person name="Read D.A."/>
            <person name="Thompson G.D."/>
        </authorList>
    </citation>
    <scope>NUCLEOTIDE SEQUENCE</scope>
    <source>
        <strain evidence="37">19-3026</strain>
        <strain evidence="38">19-3027</strain>
    </source>
</reference>
<dbReference type="Proteomes" id="UP001162125">
    <property type="component" value="Segment"/>
</dbReference>
<dbReference type="GO" id="GO:0005524">
    <property type="term" value="F:ATP binding"/>
    <property type="evidence" value="ECO:0007669"/>
    <property type="project" value="UniProtKB-KW"/>
</dbReference>
<comment type="subcellular location">
    <subcellularLocation>
        <location evidence="26">Host cytoplasmic vesicle</location>
    </subcellularLocation>
    <subcellularLocation>
        <location evidence="2">Host nucleus</location>
    </subcellularLocation>
    <subcellularLocation>
        <location evidence="3">Virion</location>
    </subcellularLocation>
</comment>
<evidence type="ECO:0000259" key="34">
    <source>
        <dbReference type="PROSITE" id="PS51436"/>
    </source>
</evidence>
<evidence type="ECO:0000256" key="5">
    <source>
        <dbReference type="ARBA" id="ARBA00020107"/>
    </source>
</evidence>
<dbReference type="PANTHER" id="PTHR43519">
    <property type="entry name" value="ATP-DEPENDENT RNA HELICASE HRPB"/>
    <property type="match status" value="1"/>
</dbReference>
<comment type="function">
    <text evidence="27">Mediates the cap-independent, EIF4E-dependent translation of viral genomic RNAs. Binds to the cap-binding site of host EIF4E and thus interferes with the host EIF4E-dependent mRNA export and translation. VPg-RNA directly binds EIF4E and is a template for transcription. Also forms trimeric complexes with EIF4E-EIF4G, which are templates for translation.</text>
</comment>
<evidence type="ECO:0000256" key="12">
    <source>
        <dbReference type="ARBA" id="ARBA00022562"/>
    </source>
</evidence>
<keyword evidence="11" id="KW-0167">Capsid protein</keyword>
<evidence type="ECO:0000256" key="17">
    <source>
        <dbReference type="ARBA" id="ARBA00022801"/>
    </source>
</evidence>
<evidence type="ECO:0000256" key="10">
    <source>
        <dbReference type="ARBA" id="ARBA00022553"/>
    </source>
</evidence>
<feature type="active site" description="For helper component proteinase activity" evidence="28">
    <location>
        <position position="814"/>
    </location>
</feature>
<dbReference type="Pfam" id="PF08440">
    <property type="entry name" value="Poty_PP"/>
    <property type="match status" value="1"/>
</dbReference>
<dbReference type="Pfam" id="PF00851">
    <property type="entry name" value="Peptidase_C6"/>
    <property type="match status" value="1"/>
</dbReference>
<organism evidence="37 39">
    <name type="scientific">Clivia yellow stripe virus</name>
    <dbReference type="NCBI Taxonomy" id="2838134"/>
    <lineage>
        <taxon>Viruses</taxon>
        <taxon>Riboviria</taxon>
        <taxon>Orthornavirae</taxon>
        <taxon>Pisuviricota</taxon>
        <taxon>Stelpaviricetes</taxon>
        <taxon>Patatavirales</taxon>
        <taxon>Potyviridae</taxon>
        <taxon>Potyvirus</taxon>
        <taxon>Potyvirus cliviaflavilineae</taxon>
    </lineage>
</organism>
<evidence type="ECO:0000256" key="1">
    <source>
        <dbReference type="ARBA" id="ARBA00000785"/>
    </source>
</evidence>
<evidence type="ECO:0000256" key="15">
    <source>
        <dbReference type="ARBA" id="ARBA00022670"/>
    </source>
</evidence>
<evidence type="ECO:0000256" key="14">
    <source>
        <dbReference type="ARBA" id="ARBA00022632"/>
    </source>
</evidence>
<keyword evidence="15" id="KW-0645">Protease</keyword>
<comment type="similarity">
    <text evidence="4 29">Belongs to the potyviridae genome polyprotein family.</text>
</comment>
<evidence type="ECO:0000313" key="39">
    <source>
        <dbReference type="Proteomes" id="UP001162125"/>
    </source>
</evidence>
<evidence type="ECO:0000256" key="24">
    <source>
        <dbReference type="ARBA" id="ARBA00029405"/>
    </source>
</evidence>
<keyword evidence="12" id="KW-1048">Host nucleus</keyword>
<evidence type="ECO:0000256" key="11">
    <source>
        <dbReference type="ARBA" id="ARBA00022561"/>
    </source>
</evidence>
<dbReference type="GO" id="GO:0004197">
    <property type="term" value="F:cysteine-type endopeptidase activity"/>
    <property type="evidence" value="ECO:0007669"/>
    <property type="project" value="InterPro"/>
</dbReference>
<evidence type="ECO:0000256" key="13">
    <source>
        <dbReference type="ARBA" id="ARBA00022581"/>
    </source>
</evidence>
<dbReference type="GO" id="GO:0006351">
    <property type="term" value="P:DNA-templated transcription"/>
    <property type="evidence" value="ECO:0007669"/>
    <property type="project" value="InterPro"/>
</dbReference>
<evidence type="ECO:0000256" key="20">
    <source>
        <dbReference type="ARBA" id="ARBA00022840"/>
    </source>
</evidence>
<feature type="domain" description="Peptidase S30" evidence="36">
    <location>
        <begin position="219"/>
        <end position="397"/>
    </location>
</feature>
<dbReference type="Pfam" id="PF01577">
    <property type="entry name" value="Peptidase_S30"/>
    <property type="match status" value="2"/>
</dbReference>
<dbReference type="GO" id="GO:0039694">
    <property type="term" value="P:viral RNA genome replication"/>
    <property type="evidence" value="ECO:0007669"/>
    <property type="project" value="InterPro"/>
</dbReference>
<evidence type="ECO:0000313" key="37">
    <source>
        <dbReference type="EMBL" id="QVY19271.1"/>
    </source>
</evidence>
<dbReference type="GO" id="GO:0042025">
    <property type="term" value="C:host cell nucleus"/>
    <property type="evidence" value="ECO:0007669"/>
    <property type="project" value="UniProtKB-SubCell"/>
</dbReference>
<dbReference type="PROSITE" id="PS51192">
    <property type="entry name" value="HELICASE_ATP_BIND_1"/>
    <property type="match status" value="1"/>
</dbReference>
<evidence type="ECO:0000256" key="2">
    <source>
        <dbReference type="ARBA" id="ARBA00004147"/>
    </source>
</evidence>
<dbReference type="InterPro" id="IPR001592">
    <property type="entry name" value="Poty_coat"/>
</dbReference>
<keyword evidence="39" id="KW-1185">Reference proteome</keyword>
<dbReference type="Pfam" id="PF00863">
    <property type="entry name" value="Peptidase_C4"/>
    <property type="match status" value="1"/>
</dbReference>
<dbReference type="GO" id="GO:0044161">
    <property type="term" value="C:host cell cytoplasmic vesicle"/>
    <property type="evidence" value="ECO:0007669"/>
    <property type="project" value="UniProtKB-SubCell"/>
</dbReference>
<feature type="region of interest" description="Disordered" evidence="30">
    <location>
        <begin position="2905"/>
        <end position="2931"/>
    </location>
</feature>
<keyword evidence="7" id="KW-1036">Host cytoplasmic vesicle</keyword>
<feature type="domain" description="Helicase ATP-binding" evidence="32">
    <location>
        <begin position="1324"/>
        <end position="1476"/>
    </location>
</feature>
<proteinExistence type="inferred from homology"/>
<accession>A0A8E7NG60</accession>
<dbReference type="GO" id="GO:0003968">
    <property type="term" value="F:RNA-directed RNA polymerase activity"/>
    <property type="evidence" value="ECO:0007669"/>
    <property type="project" value="InterPro"/>
</dbReference>
<dbReference type="SMART" id="SM00490">
    <property type="entry name" value="HELICc"/>
    <property type="match status" value="1"/>
</dbReference>
<evidence type="ECO:0000259" key="35">
    <source>
        <dbReference type="PROSITE" id="PS51744"/>
    </source>
</evidence>
<dbReference type="PROSITE" id="PS51194">
    <property type="entry name" value="HELICASE_CTER"/>
    <property type="match status" value="1"/>
</dbReference>
<evidence type="ECO:0000259" key="31">
    <source>
        <dbReference type="PROSITE" id="PS50507"/>
    </source>
</evidence>
<comment type="function">
    <text evidence="25">Has helicase activity. It may be involved in replication.</text>
</comment>
<evidence type="ECO:0000256" key="22">
    <source>
        <dbReference type="ARBA" id="ARBA00022953"/>
    </source>
</evidence>
<evidence type="ECO:0000256" key="19">
    <source>
        <dbReference type="ARBA" id="ARBA00022807"/>
    </source>
</evidence>
<keyword evidence="22" id="KW-0693">Viral RNA replication</keyword>
<evidence type="ECO:0000256" key="4">
    <source>
        <dbReference type="ARBA" id="ARBA00006064"/>
    </source>
</evidence>
<dbReference type="InterPro" id="IPR001730">
    <property type="entry name" value="Potyv_NIa-pro_dom"/>
</dbReference>
<dbReference type="GO" id="GO:0016818">
    <property type="term" value="F:hydrolase activity, acting on acid anhydrides, in phosphorus-containing anhydrides"/>
    <property type="evidence" value="ECO:0007669"/>
    <property type="project" value="InterPro"/>
</dbReference>
<keyword evidence="8" id="KW-1139">Helical capsid protein</keyword>
<dbReference type="InterPro" id="IPR014001">
    <property type="entry name" value="Helicase_ATP-bd"/>
</dbReference>
<evidence type="ECO:0000256" key="7">
    <source>
        <dbReference type="ARBA" id="ARBA00022488"/>
    </source>
</evidence>
<dbReference type="PANTHER" id="PTHR43519:SF1">
    <property type="entry name" value="ATP-DEPENDENT RNA HELICASE HRPB"/>
    <property type="match status" value="1"/>
</dbReference>
<evidence type="ECO:0000256" key="8">
    <source>
        <dbReference type="ARBA" id="ARBA00022497"/>
    </source>
</evidence>
<dbReference type="GO" id="GO:0019029">
    <property type="term" value="C:helical viral capsid"/>
    <property type="evidence" value="ECO:0007669"/>
    <property type="project" value="UniProtKB-KW"/>
</dbReference>
<dbReference type="Pfam" id="PF00271">
    <property type="entry name" value="Helicase_C"/>
    <property type="match status" value="1"/>
</dbReference>
<evidence type="ECO:0000259" key="36">
    <source>
        <dbReference type="PROSITE" id="PS51871"/>
    </source>
</evidence>
<dbReference type="Pfam" id="PF00270">
    <property type="entry name" value="DEAD"/>
    <property type="match status" value="1"/>
</dbReference>
<evidence type="ECO:0000256" key="21">
    <source>
        <dbReference type="ARBA" id="ARBA00022844"/>
    </source>
</evidence>
<feature type="domain" description="Peptidase C6" evidence="35">
    <location>
        <begin position="733"/>
        <end position="855"/>
    </location>
</feature>
<keyword evidence="6" id="KW-0941">Suppressor of RNA silencing</keyword>
<evidence type="ECO:0000259" key="33">
    <source>
        <dbReference type="PROSITE" id="PS51194"/>
    </source>
</evidence>
<keyword evidence="10" id="KW-0597">Phosphoprotein</keyword>
<dbReference type="InterPro" id="IPR031159">
    <property type="entry name" value="HC_PRO_CPD_dom"/>
</dbReference>
<evidence type="ECO:0000256" key="26">
    <source>
        <dbReference type="ARBA" id="ARBA00034108"/>
    </source>
</evidence>
<keyword evidence="20" id="KW-0067">ATP-binding</keyword>
<dbReference type="InterPro" id="IPR001205">
    <property type="entry name" value="RNA-dir_pol_C"/>
</dbReference>
<feature type="domain" description="Peptidase C4" evidence="34">
    <location>
        <begin position="2132"/>
        <end position="2350"/>
    </location>
</feature>
<sequence length="3163" mass="359164">MATQILNAGVIMSFLDNGNATSGCNASWNTIQFGTWGKLVVSGNSLTNKVASGDILSQQTHALSSVGLAAVRGRQAMKQWQSNVLTLSEGRRQKTKDALQEYERIQDTLDLNLALIEPFKSRWNVSSPPLMELGRDREWKTRTPAQISARDTRMQKELKAKEMRQEMQQFQESPTHVVASLLDYTPDRVEPQQGSCCLGGVKAATSQRRKRALTQPKVCMNETVLRAFIARIGKIAHKLKKPVEIVGKTGMIRKISFVPWKQSVMPVTQLAHMTPVRQMHKFGKCIRGNELTPFEYERNSNSSFRRTGISQFRDLPVTFNSDWLVSALLRQVNKKLIVQSHELAPGTSGFILKVKNLQGCFSEARDDLLIVRGNLEGKIYDARLRMNINQLCRITYYSDIMGQFWRGFETQYVQNRPETNAHTCKPDIDIHEVGQIAGMLGQLFFPSWKVNCLQCANDQVREPEVDRKSKARKRIASVTACVKKEHPQFQHVLTFLEFYDRHLSQGNENFEDFSEIQRKIGDDQTSPASHINYINKVLIKSANATTSELNEATKALLEVTRWYVNRTEMVKVGSVKTFRNRAASKAHFNYSLSCDNQLDKNGNFEWGERSYHAKRFFSNYFEVIEPGSGYGQYEVRRGPSGARKLAINNLIVKLDFKLLRHQMKGEYVKQFGVDKHCMSIHDGRYLYPCCCVTQDDGTPKLSEAIMPTKNHLVIGNTGDSKYVDLPAEPQRRLYIAKEGYCYVNIFFAMLVNVDEGKAKDFTKRIRDTIIPKLGKWPTILDLASACYYMTIWHPDTITAELPRILVDHENHTLHVVDSYGSIDSGFHILKANTVSQLIMFANDEMQSEMKLYRVGGIVSPQNSCFSVMKLLIKNVYKPNVLKEMLIEDPFIVMLAIISPSVLLALFNSGSLEVAMNLWIERDVAVSVCFATMESLAVEMTRAHLMLEQFEAIKRYSSSMQDNIRRSTIFSESKPLVQLELEVLTQRANTDLNLDALGFFKYDNAILELLEKKFVVELEEAWQELSWWEKFHICYVCTKRSKVSTQRLHLKKSVDQGGRYDLSLSAYSEYLRKRCVFAQDTVKNAVTHCKQCFTTRCVNVVMYIINKSTRDILHTINILVVVSITLQISRHLRAMVMEHHRYKEQAAKLKQKEDFRRLMVIYRSLATELGMKPTREELLERVNSIDPSLSIYIFEVVEHESKGLCEVRLEQSIAIVTLLAMIFDQERSDAIYKILNKIRTLIMTTEQNVRHESLDEICLEEDEKKLTVDFDLESDMHANPITFDCTFEGWWVNQLTQNRVVPHYRTGGTFKEFTRATCVRLSTEIMRDTINKEFLIRGAVGSGKSTALPFQLARSGKVLLLEPTRPLAENVYKQLSSDVFNASPTLRMRGLSMFGSGNIDVMTSGYAFHYLANNPLSLEEYNCVMFDECHVLDASAMAFYCLLKEYVFPGKILKVSATPPGRECEFQTQFPVEIATEDTLTFNNFISAQGTGSNADVVRRGNNILVYVASYNEVDELSSGLIRHGYKVTKVDGRTMKVGSTTIETKGTDTEKHFIVATNIIENGVTLDVDVVVDFGLKVVAELDVDNRMMQYSKKPISYGERIQRLGRVGRIKPGMALRIGHTEKGLVEIPATIATEAAFLCFTHGLPVMTQNTTTNLLRGCTVKQAQTMQNFELSSFLMHELVKFDGSMHPEIHKLLIHYKLRDSEMVLHKSAIPHAGISRWIQADAYKRMGARNDLAPGTRIPFYLNSVPDRLYEQIWKVVQDFAPDVGMGRMSSASACKVSYTLKTDIHSLPRTLAIIDGLIVDEQTKANYFKTQMSNLTPSSSFSLGGIMNIIRRKCMYDHSGENLMKLQQARAQIIEFANLGIDPNAIELIQNFGFLTSVQHQSGNQVSKELKLRGKWHAPLITKDIFIVVLVAFGGCVLLYQKFMGEITCKVRHQAANKRQRQKLKFRDAHDRKLGREIYGNDETLSHYFGEAYTKRGKKSGRTHGMGKKTRNFVNFYGFDPTEYELIRVVDPLTGLTRDMHTAGDLGLIQEELGEVRGDFVMNDELSKDFIRANPGVHAYFIKHGSQTALKVDLSPHNPLLVCKSGTTLSGFPEREGYLRQTGPHKVIASAEVPKQKEDLGVTHEGKSVARGMRDYSAVTKSICKVTNESNGSVQTLYGLGFGSFLITNRHLFRKNNGTVLIQSYHGEFKVPNSTSLQMHPVQDRDLLIIKLPKDFPPFPQRLKFRNPESGERVCLLGTIFQTGSLTPTVSESSATFQSQGSQFWKHWISTKDGHCGLPMVSTHDGCIVGLHSLTMTDGSYNLHTSFPPNFSEKYLSTCEALEWSRKWVYNPNGISWGGLSLVENQPSGLFVTQKHVHPLDGECVREQSSFGSGWLRKELFGNLRAVATCENQLVTKHVVKGKCQLFDLYLSTHEEAKAYFKPLMGFYEKSNLNKAAYVKDVMKYSSEIQVGVVDSVLFEKAVEAVVNMLENLGFVETVYVTDEDDIFNALNMKAAVGALYTGKKAKYFEHYTQEDKSNIVKQSCERLFLGKMGVWNGSLKAELRTKEKVQMNKTRSFTAAPIETLLAGKVCVDDFNNQFYSLHLRGPWTVGITKFYGGWDKLLNSLPSNWIYCDADGSQFDSSLSPYLINAVLQIRLAFMEEWDIGAQMLRNLYTEIIYTPIATPDGSVVKKFKGNNSGQPSTVVDNTLMVIIAMEYALLNLNESDSTHETFIKYFVNGDDLMIAVAPEKEFILDTLSERFAELGLNYTFDTRTKCKEELWFMSHRGIMREGMYIPKLKKERIVSILEWDRSVEPEHRLEAVCASMIEAWGYDDLLHQIRLFYSWLLEQAPFNQLASEGRAPYIAETALKKLYLDTDVENTELEIYYKAIFEKLNERAEFQASNVVCYVMHQSGDEETQNLDAGDETNISKQKTSKNKESDRDVAAGTSGVFSIPRLKKITDKMRLPMVRGKVILNPGHLIEYTPNQVDLSNTRATQTQFENWYTGVKEEYGVSETEMELIMNGFMVWCIENGTSPNVEGVWVMMEGSEQIEYPLKPMVEHAKPTLRQIMAHFSNVAEAYIEMRNAKEPYMPRYGRQRNLRDQSLARVAFDFYEVTSKTSNKAREAHIQMKAAALRGANIKTFGLDGKVGEQEEDTERHTVDDVNRDMHSLLGVRQ</sequence>
<comment type="catalytic activity">
    <reaction evidence="1">
        <text>Hydrolyzes glutaminyl bonds, and activity is further restricted by preferences for the amino acids in P6 - P1' that vary with the species of potyvirus, e.g. Glu-Xaa-Xaa-Tyr-Xaa-Gln-|-(Ser or Gly) for the enzyme from tobacco etch virus. The natural substrate is the viral polyprotein, but other proteins and oligopeptides containing the appropriate consensus sequence are also cleaved.</text>
        <dbReference type="EC" id="3.4.22.44"/>
    </reaction>
</comment>
<dbReference type="GO" id="GO:0004386">
    <property type="term" value="F:helicase activity"/>
    <property type="evidence" value="ECO:0007669"/>
    <property type="project" value="UniProtKB-KW"/>
</dbReference>
<evidence type="ECO:0000259" key="32">
    <source>
        <dbReference type="PROSITE" id="PS51192"/>
    </source>
</evidence>
<keyword evidence="13" id="KW-0945">Host-virus interaction</keyword>
<evidence type="ECO:0000256" key="28">
    <source>
        <dbReference type="PROSITE-ProRule" id="PRU01080"/>
    </source>
</evidence>
<evidence type="ECO:0000256" key="27">
    <source>
        <dbReference type="ARBA" id="ARBA00045403"/>
    </source>
</evidence>
<dbReference type="SMART" id="SM00487">
    <property type="entry name" value="DEXDc"/>
    <property type="match status" value="1"/>
</dbReference>
<dbReference type="Pfam" id="PF00767">
    <property type="entry name" value="Poty_coat"/>
    <property type="match status" value="1"/>
</dbReference>
<dbReference type="EMBL" id="MT533610">
    <property type="protein sequence ID" value="QVY19271.1"/>
    <property type="molecule type" value="Genomic_RNA"/>
</dbReference>
<dbReference type="GO" id="GO:0005198">
    <property type="term" value="F:structural molecule activity"/>
    <property type="evidence" value="ECO:0007669"/>
    <property type="project" value="InterPro"/>
</dbReference>
<keyword evidence="17" id="KW-0378">Hydrolase</keyword>
<dbReference type="InterPro" id="IPR001456">
    <property type="entry name" value="HC-pro"/>
</dbReference>
<dbReference type="PROSITE" id="PS50507">
    <property type="entry name" value="RDRP_SSRNA_POS"/>
    <property type="match status" value="1"/>
</dbReference>
<dbReference type="InterPro" id="IPR011545">
    <property type="entry name" value="DEAD/DEAH_box_helicase_dom"/>
</dbReference>
<keyword evidence="23" id="KW-0899">Viral immunoevasion</keyword>
<keyword evidence="21" id="KW-0946">Virion</keyword>
<dbReference type="GO" id="GO:0003723">
    <property type="term" value="F:RNA binding"/>
    <property type="evidence" value="ECO:0007669"/>
    <property type="project" value="InterPro"/>
</dbReference>
<dbReference type="CDD" id="cd23175">
    <property type="entry name" value="ps-ssRNAv_Potyviridae_RdRp"/>
    <property type="match status" value="1"/>
</dbReference>
<evidence type="ECO:0000256" key="16">
    <source>
        <dbReference type="ARBA" id="ARBA00022741"/>
    </source>
</evidence>
<evidence type="ECO:0000256" key="9">
    <source>
        <dbReference type="ARBA" id="ARBA00022520"/>
    </source>
</evidence>
<keyword evidence="16" id="KW-0547">Nucleotide-binding</keyword>
<dbReference type="Pfam" id="PF13608">
    <property type="entry name" value="Potyvirid-P3"/>
    <property type="match status" value="1"/>
</dbReference>
<dbReference type="InterPro" id="IPR001650">
    <property type="entry name" value="Helicase_C-like"/>
</dbReference>
<dbReference type="Pfam" id="PF00680">
    <property type="entry name" value="RdRP_1"/>
    <property type="match status" value="1"/>
</dbReference>
<evidence type="ECO:0000256" key="30">
    <source>
        <dbReference type="SAM" id="MobiDB-lite"/>
    </source>
</evidence>
<evidence type="ECO:0000256" key="3">
    <source>
        <dbReference type="ARBA" id="ARBA00004328"/>
    </source>
</evidence>
<dbReference type="RefSeq" id="YP_010804333.1">
    <property type="nucleotide sequence ID" value="NC_077072.1"/>
</dbReference>
<dbReference type="PROSITE" id="PS51871">
    <property type="entry name" value="PV_P1_PRO"/>
    <property type="match status" value="1"/>
</dbReference>
<evidence type="ECO:0000256" key="29">
    <source>
        <dbReference type="RuleBase" id="RU003351"/>
    </source>
</evidence>
<evidence type="ECO:0000313" key="38">
    <source>
        <dbReference type="EMBL" id="QVY19272.1"/>
    </source>
</evidence>
<dbReference type="InterPro" id="IPR007094">
    <property type="entry name" value="RNA-dir_pol_PSvirus"/>
</dbReference>
<keyword evidence="18" id="KW-0347">Helicase</keyword>
<feature type="domain" description="Helicase C-terminal" evidence="33">
    <location>
        <begin position="1495"/>
        <end position="1654"/>
    </location>
</feature>
<comment type="function">
    <text evidence="24">Involved in aphid transmission, cell-to-cell and systemis movement, encapsidation of the viral RNA and in the regulation of viral RNA amplification.</text>
</comment>
<keyword evidence="9" id="KW-0191">Covalent protein-RNA linkage</keyword>
<feature type="domain" description="RdRp catalytic" evidence="31">
    <location>
        <begin position="2617"/>
        <end position="2741"/>
    </location>
</feature>
<evidence type="ECO:0000256" key="23">
    <source>
        <dbReference type="ARBA" id="ARBA00023280"/>
    </source>
</evidence>
<dbReference type="GO" id="GO:0006508">
    <property type="term" value="P:proteolysis"/>
    <property type="evidence" value="ECO:0007669"/>
    <property type="project" value="UniProtKB-KW"/>
</dbReference>
<keyword evidence="14" id="KW-1090">Inhibition of host innate immune response by virus</keyword>
<dbReference type="InterPro" id="IPR039560">
    <property type="entry name" value="Potyvirid-P3"/>
</dbReference>
<evidence type="ECO:0000256" key="6">
    <source>
        <dbReference type="ARBA" id="ARBA00022463"/>
    </source>
</evidence>
<dbReference type="PROSITE" id="PS51744">
    <property type="entry name" value="HC_PRO_CPD"/>
    <property type="match status" value="1"/>
</dbReference>
<feature type="active site" description="For helper component proteinase activity" evidence="28">
    <location>
        <position position="741"/>
    </location>
</feature>